<name>A0A4S2MZ62_9PEZI</name>
<proteinExistence type="predicted"/>
<accession>A0A4S2MZ62</accession>
<dbReference type="EMBL" id="ML220117">
    <property type="protein sequence ID" value="TGZ81903.1"/>
    <property type="molecule type" value="Genomic_DNA"/>
</dbReference>
<dbReference type="PRINTS" id="PR00111">
    <property type="entry name" value="ABHYDROLASE"/>
</dbReference>
<dbReference type="OrthoDB" id="408373at2759"/>
<dbReference type="Proteomes" id="UP000298138">
    <property type="component" value="Unassembled WGS sequence"/>
</dbReference>
<reference evidence="2 3" key="1">
    <citation type="submission" date="2019-04" db="EMBL/GenBank/DDBJ databases">
        <title>Comparative genomics and transcriptomics to analyze fruiting body development in filamentous ascomycetes.</title>
        <authorList>
            <consortium name="DOE Joint Genome Institute"/>
            <person name="Lutkenhaus R."/>
            <person name="Traeger S."/>
            <person name="Breuer J."/>
            <person name="Kuo A."/>
            <person name="Lipzen A."/>
            <person name="Pangilinan J."/>
            <person name="Dilworth D."/>
            <person name="Sandor L."/>
            <person name="Poggeler S."/>
            <person name="Barry K."/>
            <person name="Grigoriev I.V."/>
            <person name="Nowrousian M."/>
        </authorList>
    </citation>
    <scope>NUCLEOTIDE SEQUENCE [LARGE SCALE GENOMIC DNA]</scope>
    <source>
        <strain evidence="2 3">CBS 389.68</strain>
    </source>
</reference>
<dbReference type="Gene3D" id="3.40.50.1820">
    <property type="entry name" value="alpha/beta hydrolase"/>
    <property type="match status" value="1"/>
</dbReference>
<feature type="domain" description="AB hydrolase-1" evidence="1">
    <location>
        <begin position="81"/>
        <end position="337"/>
    </location>
</feature>
<dbReference type="PANTHER" id="PTHR43194:SF2">
    <property type="entry name" value="PEROXISOMAL MEMBRANE PROTEIN LPX1"/>
    <property type="match status" value="1"/>
</dbReference>
<evidence type="ECO:0000313" key="2">
    <source>
        <dbReference type="EMBL" id="TGZ81903.1"/>
    </source>
</evidence>
<keyword evidence="2" id="KW-0378">Hydrolase</keyword>
<evidence type="ECO:0000313" key="3">
    <source>
        <dbReference type="Proteomes" id="UP000298138"/>
    </source>
</evidence>
<sequence length="346" mass="38081">MAILDTVETHLHALKVCPFHQTVLASTLLLSSYLYLRPRAPPPRLYPSPRTQPTTLPTRLVPTPYGTISTTELGPATGKKILLIHGITTPSIVFTGLITSLVSRGYRVLTFDLYGRGNSDAPADLPHDERLFTAQALFALGASELHWDKFTIFGYSLGGGIAVAAAETLKERLEAMILVAPAGILHRNTMGLLLRLGRKGYVPNALATFIARTRRLKRLEVKERLVKAGERDPATDISMAAEWQADHHPGFFPSFISSFRYGPIYERQEEWRRVGEMVVGEKGLKVGVLMGEKDDVIDLRLLPEMVGLLGGEERVRGEVLKGAGHDLVSARPQEVAEFVAKVVESL</sequence>
<protein>
    <submittedName>
        <fullName evidence="2">Alpha/beta-hydrolase</fullName>
    </submittedName>
</protein>
<gene>
    <name evidence="2" type="ORF">EX30DRAFT_239280</name>
</gene>
<dbReference type="STRING" id="341454.A0A4S2MZ62"/>
<dbReference type="GO" id="GO:0016787">
    <property type="term" value="F:hydrolase activity"/>
    <property type="evidence" value="ECO:0007669"/>
    <property type="project" value="UniProtKB-KW"/>
</dbReference>
<dbReference type="InterPro" id="IPR050228">
    <property type="entry name" value="Carboxylesterase_BioH"/>
</dbReference>
<dbReference type="InParanoid" id="A0A4S2MZ62"/>
<dbReference type="SUPFAM" id="SSF53474">
    <property type="entry name" value="alpha/beta-Hydrolases"/>
    <property type="match status" value="1"/>
</dbReference>
<keyword evidence="3" id="KW-1185">Reference proteome</keyword>
<organism evidence="2 3">
    <name type="scientific">Ascodesmis nigricans</name>
    <dbReference type="NCBI Taxonomy" id="341454"/>
    <lineage>
        <taxon>Eukaryota</taxon>
        <taxon>Fungi</taxon>
        <taxon>Dikarya</taxon>
        <taxon>Ascomycota</taxon>
        <taxon>Pezizomycotina</taxon>
        <taxon>Pezizomycetes</taxon>
        <taxon>Pezizales</taxon>
        <taxon>Ascodesmidaceae</taxon>
        <taxon>Ascodesmis</taxon>
    </lineage>
</organism>
<dbReference type="InterPro" id="IPR029058">
    <property type="entry name" value="AB_hydrolase_fold"/>
</dbReference>
<dbReference type="InterPro" id="IPR000073">
    <property type="entry name" value="AB_hydrolase_1"/>
</dbReference>
<dbReference type="AlphaFoldDB" id="A0A4S2MZ62"/>
<dbReference type="PANTHER" id="PTHR43194">
    <property type="entry name" value="HYDROLASE ALPHA/BETA FOLD FAMILY"/>
    <property type="match status" value="1"/>
</dbReference>
<dbReference type="Pfam" id="PF12697">
    <property type="entry name" value="Abhydrolase_6"/>
    <property type="match status" value="1"/>
</dbReference>
<evidence type="ECO:0000259" key="1">
    <source>
        <dbReference type="Pfam" id="PF12697"/>
    </source>
</evidence>